<dbReference type="Gene3D" id="1.10.10.60">
    <property type="entry name" value="Homeodomain-like"/>
    <property type="match status" value="1"/>
</dbReference>
<dbReference type="InterPro" id="IPR001356">
    <property type="entry name" value="HD"/>
</dbReference>
<keyword evidence="6" id="KW-0804">Transcription</keyword>
<evidence type="ECO:0000256" key="5">
    <source>
        <dbReference type="ARBA" id="ARBA00023155"/>
    </source>
</evidence>
<gene>
    <name evidence="11" type="ORF">FH972_010171</name>
</gene>
<feature type="region of interest" description="Disordered" evidence="9">
    <location>
        <begin position="438"/>
        <end position="479"/>
    </location>
</feature>
<dbReference type="InterPro" id="IPR009057">
    <property type="entry name" value="Homeodomain-like_sf"/>
</dbReference>
<evidence type="ECO:0000256" key="8">
    <source>
        <dbReference type="PROSITE-ProRule" id="PRU00108"/>
    </source>
</evidence>
<evidence type="ECO:0000256" key="1">
    <source>
        <dbReference type="ARBA" id="ARBA00004123"/>
    </source>
</evidence>
<dbReference type="OrthoDB" id="10056939at2759"/>
<dbReference type="Pfam" id="PF07526">
    <property type="entry name" value="POX"/>
    <property type="match status" value="1"/>
</dbReference>
<dbReference type="PROSITE" id="PS50071">
    <property type="entry name" value="HOMEOBOX_2"/>
    <property type="match status" value="1"/>
</dbReference>
<dbReference type="FunFam" id="1.10.10.60:FF:000117">
    <property type="entry name" value="BEL1-like homeodomain protein 9"/>
    <property type="match status" value="1"/>
</dbReference>
<evidence type="ECO:0000256" key="2">
    <source>
        <dbReference type="ARBA" id="ARBA00006454"/>
    </source>
</evidence>
<feature type="compositionally biased region" description="Polar residues" evidence="9">
    <location>
        <begin position="238"/>
        <end position="250"/>
    </location>
</feature>
<evidence type="ECO:0000256" key="7">
    <source>
        <dbReference type="ARBA" id="ARBA00023242"/>
    </source>
</evidence>
<evidence type="ECO:0000313" key="11">
    <source>
        <dbReference type="EMBL" id="KAE8037594.1"/>
    </source>
</evidence>
<dbReference type="PANTHER" id="PTHR11850">
    <property type="entry name" value="HOMEOBOX PROTEIN TRANSCRIPTION FACTORS"/>
    <property type="match status" value="1"/>
</dbReference>
<organism evidence="11 12">
    <name type="scientific">Carpinus fangiana</name>
    <dbReference type="NCBI Taxonomy" id="176857"/>
    <lineage>
        <taxon>Eukaryota</taxon>
        <taxon>Viridiplantae</taxon>
        <taxon>Streptophyta</taxon>
        <taxon>Embryophyta</taxon>
        <taxon>Tracheophyta</taxon>
        <taxon>Spermatophyta</taxon>
        <taxon>Magnoliopsida</taxon>
        <taxon>eudicotyledons</taxon>
        <taxon>Gunneridae</taxon>
        <taxon>Pentapetalae</taxon>
        <taxon>rosids</taxon>
        <taxon>fabids</taxon>
        <taxon>Fagales</taxon>
        <taxon>Betulaceae</taxon>
        <taxon>Carpinus</taxon>
    </lineage>
</organism>
<evidence type="ECO:0000313" key="12">
    <source>
        <dbReference type="Proteomes" id="UP000327013"/>
    </source>
</evidence>
<name>A0A660KP39_9ROSI</name>
<feature type="compositionally biased region" description="Polar residues" evidence="9">
    <location>
        <begin position="497"/>
        <end position="514"/>
    </location>
</feature>
<dbReference type="InterPro" id="IPR008422">
    <property type="entry name" value="KN_HD"/>
</dbReference>
<dbReference type="EMBL" id="CM017324">
    <property type="protein sequence ID" value="KAE8037595.1"/>
    <property type="molecule type" value="Genomic_DNA"/>
</dbReference>
<keyword evidence="7 8" id="KW-0539">Nucleus</keyword>
<dbReference type="Pfam" id="PF05920">
    <property type="entry name" value="Homeobox_KN"/>
    <property type="match status" value="1"/>
</dbReference>
<dbReference type="CDD" id="cd00086">
    <property type="entry name" value="homeodomain"/>
    <property type="match status" value="1"/>
</dbReference>
<evidence type="ECO:0000256" key="9">
    <source>
        <dbReference type="SAM" id="MobiDB-lite"/>
    </source>
</evidence>
<dbReference type="SMART" id="SM00389">
    <property type="entry name" value="HOX"/>
    <property type="match status" value="1"/>
</dbReference>
<accession>A0A660KP39</accession>
<dbReference type="Proteomes" id="UP000327013">
    <property type="component" value="Chromosome 4"/>
</dbReference>
<evidence type="ECO:0000259" key="10">
    <source>
        <dbReference type="PROSITE" id="PS50071"/>
    </source>
</evidence>
<dbReference type="EMBL" id="CM017324">
    <property type="protein sequence ID" value="KAE8037594.1"/>
    <property type="molecule type" value="Genomic_DNA"/>
</dbReference>
<feature type="DNA-binding region" description="Homeobox" evidence="8">
    <location>
        <begin position="369"/>
        <end position="431"/>
    </location>
</feature>
<feature type="domain" description="Homeobox" evidence="10">
    <location>
        <begin position="367"/>
        <end position="430"/>
    </location>
</feature>
<dbReference type="GO" id="GO:0006355">
    <property type="term" value="P:regulation of DNA-templated transcription"/>
    <property type="evidence" value="ECO:0007669"/>
    <property type="project" value="InterPro"/>
</dbReference>
<feature type="region of interest" description="Disordered" evidence="9">
    <location>
        <begin position="123"/>
        <end position="144"/>
    </location>
</feature>
<dbReference type="GO" id="GO:0003677">
    <property type="term" value="F:DNA binding"/>
    <property type="evidence" value="ECO:0007669"/>
    <property type="project" value="UniProtKB-UniRule"/>
</dbReference>
<keyword evidence="5 8" id="KW-0371">Homeobox</keyword>
<feature type="region of interest" description="Disordered" evidence="9">
    <location>
        <begin position="494"/>
        <end position="514"/>
    </location>
</feature>
<dbReference type="GO" id="GO:0005634">
    <property type="term" value="C:nucleus"/>
    <property type="evidence" value="ECO:0007669"/>
    <property type="project" value="UniProtKB-SubCell"/>
</dbReference>
<keyword evidence="3" id="KW-0805">Transcription regulation</keyword>
<protein>
    <recommendedName>
        <fullName evidence="10">Homeobox domain-containing protein</fullName>
    </recommendedName>
</protein>
<proteinExistence type="inferred from homology"/>
<reference evidence="11 12" key="1">
    <citation type="submission" date="2019-06" db="EMBL/GenBank/DDBJ databases">
        <title>A chromosomal-level reference genome of Carpinus fangiana (Coryloideae, Betulaceae).</title>
        <authorList>
            <person name="Yang X."/>
            <person name="Wang Z."/>
            <person name="Zhang L."/>
            <person name="Hao G."/>
            <person name="Liu J."/>
            <person name="Yang Y."/>
        </authorList>
    </citation>
    <scope>NUCLEOTIDE SEQUENCE [LARGE SCALE GENOMIC DNA]</scope>
    <source>
        <strain evidence="11">Cfa_2016G</strain>
        <tissue evidence="11">Leaf</tissue>
    </source>
</reference>
<feature type="region of interest" description="Disordered" evidence="9">
    <location>
        <begin position="229"/>
        <end position="250"/>
    </location>
</feature>
<sequence>MGTYFHVSSEIQAAADGLQTLYLMNPNYVPYTDTQHQHQHQHQHPATNMLFLNPAGNALNQGNLPHAQPQPNQHFVGIPLIAANNSDDPSRASLLATQEISGLHGMAAPSRVHYNLWGPGDHTGASTSNVPTSQMGFRGPTTQQGLSLSLSSQQLPYRSLSGEQDVVGNSPSSASAVSNGISGMQSVILGSKYLKAAQEVLDEVVNVGKGIKVEGTKEKIMKMNKESKGMIGDFPGEGSSSSTKQATELTTAQRQEFQMKKAKLVSMLDEVEQRYREYHHQMQIVVSSFEQAAGLGSARSYTALALQTISKQFRCLKDAICSQIKGTSRSLGEEDCFGAKAEGSRLKYVDQQLRQQRAMQQFGMLQHNAWRPQRGLPERAVSVLRAWLFDHFLHPYPKDADKILLAKQTGLTRSQVSNWFINARVRLWKPMVEEMYSEEVKEQEQSGSQDDDNNNNNKRECNKESGSTTSAALQSNSSVVGSMQAHSGFNLVGLSDMQRSPKQPRSSEMQNSPNTIISMDMDMRADEASEAIISTKFVKERHGKDGYSFISDSTYSVGDFGRFNPEGMAAPRFQGNGVSLTLGLPHCENLSVSGAHGQQSFLSPQSIQMGRRSSLEMGTGDTDFCVINAPQASHSNTGYGNIDIQSRKRFAAQLLPDFVA</sequence>
<comment type="similarity">
    <text evidence="2">Belongs to the TALE/BELL homeobox family.</text>
</comment>
<evidence type="ECO:0000256" key="3">
    <source>
        <dbReference type="ARBA" id="ARBA00023015"/>
    </source>
</evidence>
<keyword evidence="4 8" id="KW-0238">DNA-binding</keyword>
<dbReference type="AlphaFoldDB" id="A0A660KP39"/>
<comment type="subcellular location">
    <subcellularLocation>
        <location evidence="1 8">Nucleus</location>
    </subcellularLocation>
</comment>
<dbReference type="InterPro" id="IPR006563">
    <property type="entry name" value="POX_dom"/>
</dbReference>
<feature type="compositionally biased region" description="Polar residues" evidence="9">
    <location>
        <begin position="124"/>
        <end position="135"/>
    </location>
</feature>
<feature type="compositionally biased region" description="Polar residues" evidence="9">
    <location>
        <begin position="464"/>
        <end position="479"/>
    </location>
</feature>
<evidence type="ECO:0000256" key="6">
    <source>
        <dbReference type="ARBA" id="ARBA00023163"/>
    </source>
</evidence>
<dbReference type="SUPFAM" id="SSF46689">
    <property type="entry name" value="Homeodomain-like"/>
    <property type="match status" value="1"/>
</dbReference>
<keyword evidence="12" id="KW-1185">Reference proteome</keyword>
<dbReference type="EMBL" id="CM017324">
    <property type="protein sequence ID" value="KAE8037593.1"/>
    <property type="molecule type" value="Genomic_DNA"/>
</dbReference>
<dbReference type="InterPro" id="IPR050224">
    <property type="entry name" value="TALE_homeobox"/>
</dbReference>
<dbReference type="SMART" id="SM00574">
    <property type="entry name" value="POX"/>
    <property type="match status" value="1"/>
</dbReference>
<evidence type="ECO:0000256" key="4">
    <source>
        <dbReference type="ARBA" id="ARBA00023125"/>
    </source>
</evidence>